<keyword evidence="1" id="KW-0812">Transmembrane</keyword>
<keyword evidence="1" id="KW-0472">Membrane</keyword>
<keyword evidence="1" id="KW-1133">Transmembrane helix</keyword>
<name>A0ABP0FW98_CLALP</name>
<organism evidence="2 3">
    <name type="scientific">Clavelina lepadiformis</name>
    <name type="common">Light-bulb sea squirt</name>
    <name type="synonym">Ascidia lepadiformis</name>
    <dbReference type="NCBI Taxonomy" id="159417"/>
    <lineage>
        <taxon>Eukaryota</taxon>
        <taxon>Metazoa</taxon>
        <taxon>Chordata</taxon>
        <taxon>Tunicata</taxon>
        <taxon>Ascidiacea</taxon>
        <taxon>Aplousobranchia</taxon>
        <taxon>Clavelinidae</taxon>
        <taxon>Clavelina</taxon>
    </lineage>
</organism>
<evidence type="ECO:0000313" key="3">
    <source>
        <dbReference type="Proteomes" id="UP001642483"/>
    </source>
</evidence>
<sequence length="87" mass="9655">MRILNTHKENLNKNKTTRRAWVCLMLLWMVALGCMIAGAAIWVKGTAENRTSMQVLGNVVVAYLPLIFCAVGVCKCIYKSPPDDSIV</sequence>
<dbReference type="Proteomes" id="UP001642483">
    <property type="component" value="Unassembled WGS sequence"/>
</dbReference>
<evidence type="ECO:0000256" key="1">
    <source>
        <dbReference type="SAM" id="Phobius"/>
    </source>
</evidence>
<dbReference type="EMBL" id="CAWYQH010000097">
    <property type="protein sequence ID" value="CAK8683852.1"/>
    <property type="molecule type" value="Genomic_DNA"/>
</dbReference>
<gene>
    <name evidence="2" type="ORF">CVLEPA_LOCUS14875</name>
</gene>
<comment type="caution">
    <text evidence="2">The sequence shown here is derived from an EMBL/GenBank/DDBJ whole genome shotgun (WGS) entry which is preliminary data.</text>
</comment>
<feature type="transmembrane region" description="Helical" evidence="1">
    <location>
        <begin position="21"/>
        <end position="43"/>
    </location>
</feature>
<accession>A0ABP0FW98</accession>
<feature type="transmembrane region" description="Helical" evidence="1">
    <location>
        <begin position="55"/>
        <end position="78"/>
    </location>
</feature>
<proteinExistence type="predicted"/>
<protein>
    <recommendedName>
        <fullName evidence="4">Transmembrane protein</fullName>
    </recommendedName>
</protein>
<keyword evidence="3" id="KW-1185">Reference proteome</keyword>
<reference evidence="2 3" key="1">
    <citation type="submission" date="2024-02" db="EMBL/GenBank/DDBJ databases">
        <authorList>
            <person name="Daric V."/>
            <person name="Darras S."/>
        </authorList>
    </citation>
    <scope>NUCLEOTIDE SEQUENCE [LARGE SCALE GENOMIC DNA]</scope>
</reference>
<evidence type="ECO:0008006" key="4">
    <source>
        <dbReference type="Google" id="ProtNLM"/>
    </source>
</evidence>
<evidence type="ECO:0000313" key="2">
    <source>
        <dbReference type="EMBL" id="CAK8683852.1"/>
    </source>
</evidence>
<dbReference type="PROSITE" id="PS51257">
    <property type="entry name" value="PROKAR_LIPOPROTEIN"/>
    <property type="match status" value="1"/>
</dbReference>